<comment type="subcellular location">
    <subcellularLocation>
        <location evidence="1 6">Cytoplasm</location>
        <location evidence="1 6">Nucleoid</location>
    </subcellularLocation>
</comment>
<evidence type="ECO:0000313" key="7">
    <source>
        <dbReference type="EMBL" id="MCK1788637.1"/>
    </source>
</evidence>
<accession>A0ABT0ET13</accession>
<name>A0ABT0ET13_9PSED</name>
<evidence type="ECO:0000256" key="1">
    <source>
        <dbReference type="ARBA" id="ARBA00004453"/>
    </source>
</evidence>
<keyword evidence="4 6" id="KW-0963">Cytoplasm</keyword>
<gene>
    <name evidence="6 7" type="primary">rdgC</name>
    <name evidence="7" type="ORF">L9059_00220</name>
</gene>
<dbReference type="NCBIfam" id="NF001464">
    <property type="entry name" value="PRK00321.1-5"/>
    <property type="match status" value="1"/>
</dbReference>
<dbReference type="RefSeq" id="WP_247285442.1">
    <property type="nucleotide sequence ID" value="NZ_JAKNRW010000001.1"/>
</dbReference>
<dbReference type="NCBIfam" id="NF001461">
    <property type="entry name" value="PRK00321.1-2"/>
    <property type="match status" value="1"/>
</dbReference>
<keyword evidence="8" id="KW-1185">Reference proteome</keyword>
<evidence type="ECO:0000256" key="6">
    <source>
        <dbReference type="HAMAP-Rule" id="MF_00194"/>
    </source>
</evidence>
<dbReference type="PANTHER" id="PTHR38103">
    <property type="entry name" value="RECOMBINATION-ASSOCIATED PROTEIN RDGC"/>
    <property type="match status" value="1"/>
</dbReference>
<dbReference type="Pfam" id="PF04381">
    <property type="entry name" value="RdgC"/>
    <property type="match status" value="1"/>
</dbReference>
<organism evidence="7 8">
    <name type="scientific">Pseudomonas violetae</name>
    <dbReference type="NCBI Taxonomy" id="2915813"/>
    <lineage>
        <taxon>Bacteria</taxon>
        <taxon>Pseudomonadati</taxon>
        <taxon>Pseudomonadota</taxon>
        <taxon>Gammaproteobacteria</taxon>
        <taxon>Pseudomonadales</taxon>
        <taxon>Pseudomonadaceae</taxon>
        <taxon>Pseudomonas</taxon>
    </lineage>
</organism>
<dbReference type="EMBL" id="JAKNRW010000001">
    <property type="protein sequence ID" value="MCK1788637.1"/>
    <property type="molecule type" value="Genomic_DNA"/>
</dbReference>
<comment type="similarity">
    <text evidence="2 6">Belongs to the RdgC family.</text>
</comment>
<comment type="caution">
    <text evidence="7">The sequence shown here is derived from an EMBL/GenBank/DDBJ whole genome shotgun (WGS) entry which is preliminary data.</text>
</comment>
<dbReference type="PANTHER" id="PTHR38103:SF1">
    <property type="entry name" value="RECOMBINATION-ASSOCIATED PROTEIN RDGC"/>
    <property type="match status" value="1"/>
</dbReference>
<evidence type="ECO:0000256" key="2">
    <source>
        <dbReference type="ARBA" id="ARBA00008657"/>
    </source>
</evidence>
<keyword evidence="5 6" id="KW-0233">DNA recombination</keyword>
<evidence type="ECO:0000256" key="5">
    <source>
        <dbReference type="ARBA" id="ARBA00023172"/>
    </source>
</evidence>
<evidence type="ECO:0000256" key="3">
    <source>
        <dbReference type="ARBA" id="ARBA00022296"/>
    </source>
</evidence>
<evidence type="ECO:0000313" key="8">
    <source>
        <dbReference type="Proteomes" id="UP001299876"/>
    </source>
</evidence>
<dbReference type="InterPro" id="IPR007476">
    <property type="entry name" value="RdgC"/>
</dbReference>
<dbReference type="Proteomes" id="UP001299876">
    <property type="component" value="Unassembled WGS sequence"/>
</dbReference>
<protein>
    <recommendedName>
        <fullName evidence="3 6">Recombination-associated protein RdgC</fullName>
    </recommendedName>
</protein>
<sequence length="306" mass="33721">MWFKNLLVYRLTQPLELTQEALETALQSKPARLPESQVLSTVGFMSPTSKAPDAPLVHQVQNIFLVALRTYERILPGSVVKDAVTEKVDEIEAEQLRKVYKKERDQIKDEIIQSFLPRAFIKKATTFAALDFANNVIYVNTSSAGAAENLLSTLREVLGTLPVRPVTVKIAPTATFTDWVRTAKAADDFYVLDNCKLSDTHEDGGEIMVKKQDLTGDDIKNLVASGKVVTQLSLAYKDKMSFSITEKLGLQRIRFEDLLQEQAVQDGGEDASGQFDASLLLLTSTLGEMLPSLLSALGGEETPQGI</sequence>
<dbReference type="HAMAP" id="MF_00194">
    <property type="entry name" value="RdgC"/>
    <property type="match status" value="1"/>
</dbReference>
<proteinExistence type="inferred from homology"/>
<reference evidence="7 8" key="1">
    <citation type="submission" date="2022-02" db="EMBL/GenBank/DDBJ databases">
        <title>Comparative genomics of the first Antarctic Pseudomonas spp. capable of biotransforming 2,4,6-Trinitrotoluene.</title>
        <authorList>
            <person name="Cabrera M.A."/>
            <person name="Marquez S.L."/>
            <person name="Perez-Donoso J.M."/>
        </authorList>
    </citation>
    <scope>NUCLEOTIDE SEQUENCE [LARGE SCALE GENOMIC DNA]</scope>
    <source>
        <strain evidence="7 8">TNT19</strain>
    </source>
</reference>
<comment type="function">
    <text evidence="6">May be involved in recombination.</text>
</comment>
<evidence type="ECO:0000256" key="4">
    <source>
        <dbReference type="ARBA" id="ARBA00022490"/>
    </source>
</evidence>